<name>A0A5D3BUR1_CUCMM</name>
<dbReference type="EMBL" id="SSTD01015334">
    <property type="protein sequence ID" value="TYK02835.1"/>
    <property type="molecule type" value="Genomic_DNA"/>
</dbReference>
<comment type="caution">
    <text evidence="1">The sequence shown here is derived from an EMBL/GenBank/DDBJ whole genome shotgun (WGS) entry which is preliminary data.</text>
</comment>
<dbReference type="AlphaFoldDB" id="A0A5D3BUR1"/>
<evidence type="ECO:0000313" key="2">
    <source>
        <dbReference type="Proteomes" id="UP000321947"/>
    </source>
</evidence>
<organism evidence="1 2">
    <name type="scientific">Cucumis melo var. makuwa</name>
    <name type="common">Oriental melon</name>
    <dbReference type="NCBI Taxonomy" id="1194695"/>
    <lineage>
        <taxon>Eukaryota</taxon>
        <taxon>Viridiplantae</taxon>
        <taxon>Streptophyta</taxon>
        <taxon>Embryophyta</taxon>
        <taxon>Tracheophyta</taxon>
        <taxon>Spermatophyta</taxon>
        <taxon>Magnoliopsida</taxon>
        <taxon>eudicotyledons</taxon>
        <taxon>Gunneridae</taxon>
        <taxon>Pentapetalae</taxon>
        <taxon>rosids</taxon>
        <taxon>fabids</taxon>
        <taxon>Cucurbitales</taxon>
        <taxon>Cucurbitaceae</taxon>
        <taxon>Benincaseae</taxon>
        <taxon>Cucumis</taxon>
    </lineage>
</organism>
<evidence type="ECO:0000313" key="1">
    <source>
        <dbReference type="EMBL" id="TYK02835.1"/>
    </source>
</evidence>
<proteinExistence type="predicted"/>
<sequence>MARWLKKAWRLSWDAGAARGWRYRCAGQVGSWRMGARSSDDVTLFRLRRSLMVDDGTGWWMTNRRY</sequence>
<accession>A0A5D3BUR1</accession>
<dbReference type="Proteomes" id="UP000321947">
    <property type="component" value="Unassembled WGS sequence"/>
</dbReference>
<gene>
    <name evidence="1" type="ORF">E5676_scaffold218G00300</name>
</gene>
<protein>
    <submittedName>
        <fullName evidence="1">Uncharacterized protein</fullName>
    </submittedName>
</protein>
<reference evidence="1 2" key="1">
    <citation type="submission" date="2019-08" db="EMBL/GenBank/DDBJ databases">
        <title>Draft genome sequences of two oriental melons (Cucumis melo L. var makuwa).</title>
        <authorList>
            <person name="Kwon S.-Y."/>
        </authorList>
    </citation>
    <scope>NUCLEOTIDE SEQUENCE [LARGE SCALE GENOMIC DNA]</scope>
    <source>
        <strain evidence="2">cv. Chang Bougi</strain>
        <tissue evidence="1">Leaf</tissue>
    </source>
</reference>